<gene>
    <name evidence="1" type="ORF">POCULU_LOCUS7650</name>
</gene>
<dbReference type="Proteomes" id="UP000789572">
    <property type="component" value="Unassembled WGS sequence"/>
</dbReference>
<evidence type="ECO:0000313" key="1">
    <source>
        <dbReference type="EMBL" id="CAG8604704.1"/>
    </source>
</evidence>
<organism evidence="1 2">
    <name type="scientific">Paraglomus occultum</name>
    <dbReference type="NCBI Taxonomy" id="144539"/>
    <lineage>
        <taxon>Eukaryota</taxon>
        <taxon>Fungi</taxon>
        <taxon>Fungi incertae sedis</taxon>
        <taxon>Mucoromycota</taxon>
        <taxon>Glomeromycotina</taxon>
        <taxon>Glomeromycetes</taxon>
        <taxon>Paraglomerales</taxon>
        <taxon>Paraglomeraceae</taxon>
        <taxon>Paraglomus</taxon>
    </lineage>
</organism>
<evidence type="ECO:0000313" key="2">
    <source>
        <dbReference type="Proteomes" id="UP000789572"/>
    </source>
</evidence>
<protein>
    <submittedName>
        <fullName evidence="1">6234_t:CDS:1</fullName>
    </submittedName>
</protein>
<name>A0A9N9CIB1_9GLOM</name>
<sequence>MSNNLAYDTLKTLSHPDQTQSDFFHKDDVYAPETFNKIFGHVLPESEVQ</sequence>
<comment type="caution">
    <text evidence="1">The sequence shown here is derived from an EMBL/GenBank/DDBJ whole genome shotgun (WGS) entry which is preliminary data.</text>
</comment>
<proteinExistence type="predicted"/>
<dbReference type="EMBL" id="CAJVPJ010001819">
    <property type="protein sequence ID" value="CAG8604704.1"/>
    <property type="molecule type" value="Genomic_DNA"/>
</dbReference>
<accession>A0A9N9CIB1</accession>
<reference evidence="1" key="1">
    <citation type="submission" date="2021-06" db="EMBL/GenBank/DDBJ databases">
        <authorList>
            <person name="Kallberg Y."/>
            <person name="Tangrot J."/>
            <person name="Rosling A."/>
        </authorList>
    </citation>
    <scope>NUCLEOTIDE SEQUENCE</scope>
    <source>
        <strain evidence="1">IA702</strain>
    </source>
</reference>
<feature type="non-terminal residue" evidence="1">
    <location>
        <position position="49"/>
    </location>
</feature>
<dbReference type="AlphaFoldDB" id="A0A9N9CIB1"/>
<keyword evidence="2" id="KW-1185">Reference proteome</keyword>